<dbReference type="Proteomes" id="UP001165586">
    <property type="component" value="Unassembled WGS sequence"/>
</dbReference>
<gene>
    <name evidence="1" type="ORF">N1032_01885</name>
</gene>
<evidence type="ECO:0000313" key="2">
    <source>
        <dbReference type="Proteomes" id="UP001165586"/>
    </source>
</evidence>
<comment type="caution">
    <text evidence="1">The sequence shown here is derived from an EMBL/GenBank/DDBJ whole genome shotgun (WGS) entry which is preliminary data.</text>
</comment>
<reference evidence="1" key="1">
    <citation type="submission" date="2022-08" db="EMBL/GenBank/DDBJ databases">
        <authorList>
            <person name="Deng Y."/>
            <person name="Han X.-F."/>
            <person name="Zhang Y.-Q."/>
        </authorList>
    </citation>
    <scope>NUCLEOTIDE SEQUENCE</scope>
    <source>
        <strain evidence="1">CPCC 203386</strain>
    </source>
</reference>
<organism evidence="1 2">
    <name type="scientific">Herbiconiux daphne</name>
    <dbReference type="NCBI Taxonomy" id="2970914"/>
    <lineage>
        <taxon>Bacteria</taxon>
        <taxon>Bacillati</taxon>
        <taxon>Actinomycetota</taxon>
        <taxon>Actinomycetes</taxon>
        <taxon>Micrococcales</taxon>
        <taxon>Microbacteriaceae</taxon>
        <taxon>Herbiconiux</taxon>
    </lineage>
</organism>
<protein>
    <submittedName>
        <fullName evidence="1">Uncharacterized protein</fullName>
    </submittedName>
</protein>
<dbReference type="RefSeq" id="WP_259537117.1">
    <property type="nucleotide sequence ID" value="NZ_JANLCJ010000001.1"/>
</dbReference>
<evidence type="ECO:0000313" key="1">
    <source>
        <dbReference type="EMBL" id="MCS5732493.1"/>
    </source>
</evidence>
<proteinExistence type="predicted"/>
<accession>A0ABT2GX63</accession>
<dbReference type="EMBL" id="JANLCJ010000001">
    <property type="protein sequence ID" value="MCS5732493.1"/>
    <property type="molecule type" value="Genomic_DNA"/>
</dbReference>
<keyword evidence="2" id="KW-1185">Reference proteome</keyword>
<sequence length="68" mass="7510">MWINPEHIVSLVPKVHRDGTHHILRVEIKLVGTPAFDAWLGKFDSGADADTCWGEFLRALGSQAPTEA</sequence>
<name>A0ABT2GX63_9MICO</name>